<evidence type="ECO:0000313" key="11">
    <source>
        <dbReference type="EMBL" id="GGM73995.1"/>
    </source>
</evidence>
<keyword evidence="3" id="KW-0479">Metal-binding</keyword>
<dbReference type="GO" id="GO:0000701">
    <property type="term" value="F:purine-specific mismatch base pair DNA N-glycosylase activity"/>
    <property type="evidence" value="ECO:0007669"/>
    <property type="project" value="TreeGrafter"/>
</dbReference>
<dbReference type="AlphaFoldDB" id="A0A830G4E5"/>
<evidence type="ECO:0000256" key="8">
    <source>
        <dbReference type="ARBA" id="ARBA00023204"/>
    </source>
</evidence>
<reference evidence="11" key="2">
    <citation type="submission" date="2020-09" db="EMBL/GenBank/DDBJ databases">
        <authorList>
            <person name="Sun Q."/>
            <person name="Ohkuma M."/>
        </authorList>
    </citation>
    <scope>NUCLEOTIDE SEQUENCE</scope>
    <source>
        <strain evidence="11">JCM 16108</strain>
    </source>
</reference>
<dbReference type="PANTHER" id="PTHR42944:SF1">
    <property type="entry name" value="ADENINE DNA GLYCOSYLASE"/>
    <property type="match status" value="1"/>
</dbReference>
<sequence>MPLARLPFGRTQVGTAELRSQVDISAARDALREAGVPNAAARIDAVLDTVPDLLAWLATHGRTYPWRYTTDPWRVYATEILLQRTRGDAVLDVYSPFFAAFPTPAALLEADDGVIRDLVRSLGFVNQRLRTLREAAELCVVEYDGAVPADLEALQRPWRVGPYTARACLLFAFHQPLALVDANTARITGRVFDYPLPSQPHKSTAVYQILDTLVPDDPGLARAFNFALIDLGASRCTDSTPDCDQCPLQSGCFSGSRGGTDDD</sequence>
<dbReference type="InterPro" id="IPR011257">
    <property type="entry name" value="DNA_glycosylase"/>
</dbReference>
<dbReference type="InterPro" id="IPR044298">
    <property type="entry name" value="MIG/MutY"/>
</dbReference>
<keyword evidence="13" id="KW-1185">Reference proteome</keyword>
<evidence type="ECO:0000256" key="6">
    <source>
        <dbReference type="ARBA" id="ARBA00023004"/>
    </source>
</evidence>
<comment type="similarity">
    <text evidence="2">Belongs to the Nth/MutY family.</text>
</comment>
<dbReference type="GO" id="GO:0006284">
    <property type="term" value="P:base-excision repair"/>
    <property type="evidence" value="ECO:0007669"/>
    <property type="project" value="InterPro"/>
</dbReference>
<keyword evidence="9 12" id="KW-0326">Glycosidase</keyword>
<evidence type="ECO:0000256" key="3">
    <source>
        <dbReference type="ARBA" id="ARBA00022723"/>
    </source>
</evidence>
<keyword evidence="6" id="KW-0408">Iron</keyword>
<keyword evidence="7" id="KW-0411">Iron-sulfur</keyword>
<evidence type="ECO:0000256" key="5">
    <source>
        <dbReference type="ARBA" id="ARBA00022801"/>
    </source>
</evidence>
<name>A0A830G4E5_9EURY</name>
<protein>
    <submittedName>
        <fullName evidence="12">A/G-specific adenine glycosylase</fullName>
        <ecNumber evidence="12">3.2.2.-</ecNumber>
    </submittedName>
</protein>
<comment type="caution">
    <text evidence="11">The sequence shown here is derived from an EMBL/GenBank/DDBJ whole genome shotgun (WGS) entry which is preliminary data.</text>
</comment>
<dbReference type="OrthoDB" id="206280at2157"/>
<dbReference type="GO" id="GO:0051536">
    <property type="term" value="F:iron-sulfur cluster binding"/>
    <property type="evidence" value="ECO:0007669"/>
    <property type="project" value="UniProtKB-KW"/>
</dbReference>
<dbReference type="EMBL" id="JAGGKO010000005">
    <property type="protein sequence ID" value="MBP1955709.1"/>
    <property type="molecule type" value="Genomic_DNA"/>
</dbReference>
<feature type="domain" description="HhH-GPD" evidence="10">
    <location>
        <begin position="81"/>
        <end position="234"/>
    </location>
</feature>
<dbReference type="SMART" id="SM00478">
    <property type="entry name" value="ENDO3c"/>
    <property type="match status" value="1"/>
</dbReference>
<evidence type="ECO:0000313" key="13">
    <source>
        <dbReference type="Proteomes" id="UP000614609"/>
    </source>
</evidence>
<dbReference type="EC" id="3.2.2.-" evidence="12"/>
<dbReference type="Gene3D" id="1.10.340.30">
    <property type="entry name" value="Hypothetical protein, domain 2"/>
    <property type="match status" value="1"/>
</dbReference>
<evidence type="ECO:0000259" key="10">
    <source>
        <dbReference type="SMART" id="SM00478"/>
    </source>
</evidence>
<evidence type="ECO:0000256" key="4">
    <source>
        <dbReference type="ARBA" id="ARBA00022763"/>
    </source>
</evidence>
<dbReference type="InterPro" id="IPR023170">
    <property type="entry name" value="HhH_base_excis_C"/>
</dbReference>
<accession>A0A830G4E5</accession>
<evidence type="ECO:0000313" key="12">
    <source>
        <dbReference type="EMBL" id="MBP1955709.1"/>
    </source>
</evidence>
<dbReference type="GO" id="GO:0035485">
    <property type="term" value="F:adenine/guanine mispair binding"/>
    <property type="evidence" value="ECO:0007669"/>
    <property type="project" value="TreeGrafter"/>
</dbReference>
<dbReference type="Proteomes" id="UP000614609">
    <property type="component" value="Unassembled WGS sequence"/>
</dbReference>
<dbReference type="Gene3D" id="1.10.1670.10">
    <property type="entry name" value="Helix-hairpin-Helix base-excision DNA repair enzymes (C-terminal)"/>
    <property type="match status" value="1"/>
</dbReference>
<keyword evidence="4" id="KW-0227">DNA damage</keyword>
<dbReference type="GO" id="GO:0032357">
    <property type="term" value="F:oxidized purine DNA binding"/>
    <property type="evidence" value="ECO:0007669"/>
    <property type="project" value="TreeGrafter"/>
</dbReference>
<keyword evidence="5 12" id="KW-0378">Hydrolase</keyword>
<evidence type="ECO:0000256" key="1">
    <source>
        <dbReference type="ARBA" id="ARBA00001966"/>
    </source>
</evidence>
<dbReference type="GO" id="GO:0046872">
    <property type="term" value="F:metal ion binding"/>
    <property type="evidence" value="ECO:0007669"/>
    <property type="project" value="UniProtKB-KW"/>
</dbReference>
<dbReference type="EMBL" id="BMOO01000006">
    <property type="protein sequence ID" value="GGM73995.1"/>
    <property type="molecule type" value="Genomic_DNA"/>
</dbReference>
<comment type="cofactor">
    <cofactor evidence="1">
        <name>[4Fe-4S] cluster</name>
        <dbReference type="ChEBI" id="CHEBI:49883"/>
    </cofactor>
</comment>
<dbReference type="GO" id="GO:0034039">
    <property type="term" value="F:8-oxo-7,8-dihydroguanine DNA N-glycosylase activity"/>
    <property type="evidence" value="ECO:0007669"/>
    <property type="project" value="TreeGrafter"/>
</dbReference>
<dbReference type="InterPro" id="IPR003265">
    <property type="entry name" value="HhH-GPD_domain"/>
</dbReference>
<evidence type="ECO:0000256" key="9">
    <source>
        <dbReference type="ARBA" id="ARBA00023295"/>
    </source>
</evidence>
<dbReference type="Pfam" id="PF00730">
    <property type="entry name" value="HhH-GPD"/>
    <property type="match status" value="1"/>
</dbReference>
<reference evidence="12" key="3">
    <citation type="submission" date="2021-03" db="EMBL/GenBank/DDBJ databases">
        <title>Genomic Encyclopedia of Type Strains, Phase IV (KMG-IV): sequencing the most valuable type-strain genomes for metagenomic binning, comparative biology and taxonomic classification.</title>
        <authorList>
            <person name="Goeker M."/>
        </authorList>
    </citation>
    <scope>NUCLEOTIDE SEQUENCE</scope>
    <source>
        <strain evidence="12">DSM 22443</strain>
    </source>
</reference>
<dbReference type="Proteomes" id="UP000765891">
    <property type="component" value="Unassembled WGS sequence"/>
</dbReference>
<keyword evidence="8" id="KW-0234">DNA repair</keyword>
<dbReference type="RefSeq" id="WP_188872946.1">
    <property type="nucleotide sequence ID" value="NZ_BMOO01000006.1"/>
</dbReference>
<reference evidence="11" key="1">
    <citation type="journal article" date="2014" name="Int. J. Syst. Evol. Microbiol.">
        <title>Complete genome sequence of Corynebacterium casei LMG S-19264T (=DSM 44701T), isolated from a smear-ripened cheese.</title>
        <authorList>
            <consortium name="US DOE Joint Genome Institute (JGI-PGF)"/>
            <person name="Walter F."/>
            <person name="Albersmeier A."/>
            <person name="Kalinowski J."/>
            <person name="Ruckert C."/>
        </authorList>
    </citation>
    <scope>NUCLEOTIDE SEQUENCE</scope>
    <source>
        <strain evidence="11">JCM 16108</strain>
    </source>
</reference>
<gene>
    <name evidence="11" type="ORF">GCM10009017_24950</name>
    <name evidence="12" type="ORF">J2752_002638</name>
</gene>
<dbReference type="GO" id="GO:0006298">
    <property type="term" value="P:mismatch repair"/>
    <property type="evidence" value="ECO:0007669"/>
    <property type="project" value="TreeGrafter"/>
</dbReference>
<dbReference type="PANTHER" id="PTHR42944">
    <property type="entry name" value="ADENINE DNA GLYCOSYLASE"/>
    <property type="match status" value="1"/>
</dbReference>
<organism evidence="11 13">
    <name type="scientific">Halarchaeum rubridurum</name>
    <dbReference type="NCBI Taxonomy" id="489911"/>
    <lineage>
        <taxon>Archaea</taxon>
        <taxon>Methanobacteriati</taxon>
        <taxon>Methanobacteriota</taxon>
        <taxon>Stenosarchaea group</taxon>
        <taxon>Halobacteria</taxon>
        <taxon>Halobacteriales</taxon>
        <taxon>Halobacteriaceae</taxon>
    </lineage>
</organism>
<evidence type="ECO:0000256" key="7">
    <source>
        <dbReference type="ARBA" id="ARBA00023014"/>
    </source>
</evidence>
<proteinExistence type="inferred from homology"/>
<evidence type="ECO:0000256" key="2">
    <source>
        <dbReference type="ARBA" id="ARBA00008343"/>
    </source>
</evidence>
<dbReference type="CDD" id="cd00056">
    <property type="entry name" value="ENDO3c"/>
    <property type="match status" value="1"/>
</dbReference>
<dbReference type="SUPFAM" id="SSF48150">
    <property type="entry name" value="DNA-glycosylase"/>
    <property type="match status" value="1"/>
</dbReference>